<evidence type="ECO:0000313" key="5">
    <source>
        <dbReference type="EMBL" id="MBB4443615.1"/>
    </source>
</evidence>
<dbReference type="AlphaFoldDB" id="A0A7W6Y151"/>
<dbReference type="SUPFAM" id="SSF51735">
    <property type="entry name" value="NAD(P)-binding Rossmann-fold domains"/>
    <property type="match status" value="1"/>
</dbReference>
<reference evidence="5 6" key="1">
    <citation type="submission" date="2020-08" db="EMBL/GenBank/DDBJ databases">
        <title>Genomic Encyclopedia of Type Strains, Phase IV (KMG-V): Genome sequencing to study the core and pangenomes of soil and plant-associated prokaryotes.</title>
        <authorList>
            <person name="Whitman W."/>
        </authorList>
    </citation>
    <scope>NUCLEOTIDE SEQUENCE [LARGE SCALE GENOMIC DNA]</scope>
    <source>
        <strain evidence="5 6">SEMIA 414</strain>
    </source>
</reference>
<dbReference type="Pfam" id="PF02826">
    <property type="entry name" value="2-Hacid_dh_C"/>
    <property type="match status" value="1"/>
</dbReference>
<dbReference type="RefSeq" id="WP_184502031.1">
    <property type="nucleotide sequence ID" value="NZ_JACIHI010000025.1"/>
</dbReference>
<evidence type="ECO:0000259" key="4">
    <source>
        <dbReference type="Pfam" id="PF02826"/>
    </source>
</evidence>
<evidence type="ECO:0000256" key="2">
    <source>
        <dbReference type="RuleBase" id="RU003719"/>
    </source>
</evidence>
<sequence>MTRTVLLTDYAWPDDKVEREVIERAGFTLVSGPAKPAPAAEIDALAAQHHPDAILTCWAEVSAAAIAASPALKIVARLGVGLDNIDVDAATERGIWVTNVPDYCVAEVSDHAVGFAIAWARGLIHFDREVRSGRWDPASANLRRLSELTCGIAGFGRIGRATAAKMQALGCRVLAYDPHTSNAPDNIELVDFETLLASSDIVVIHAPLTPSTHHLINPDAISKMRRGSLLINVSRGGVVDTAAVIEGLASGILSGVGFDVLEDEPRVPPELIAHPGAMITPHVAFSSDASLIELRRRAAEEVVRVLSGGMPEQPRNNPRR</sequence>
<dbReference type="InterPro" id="IPR029753">
    <property type="entry name" value="D-isomer_DH_CS"/>
</dbReference>
<dbReference type="PROSITE" id="PS00670">
    <property type="entry name" value="D_2_HYDROXYACID_DH_2"/>
    <property type="match status" value="1"/>
</dbReference>
<gene>
    <name evidence="5" type="ORF">GGE15_006921</name>
</gene>
<dbReference type="InterPro" id="IPR050223">
    <property type="entry name" value="D-isomer_2-hydroxyacid_DH"/>
</dbReference>
<dbReference type="GO" id="GO:0005829">
    <property type="term" value="C:cytosol"/>
    <property type="evidence" value="ECO:0007669"/>
    <property type="project" value="TreeGrafter"/>
</dbReference>
<accession>A0A7W6Y151</accession>
<evidence type="ECO:0000313" key="6">
    <source>
        <dbReference type="Proteomes" id="UP000533724"/>
    </source>
</evidence>
<dbReference type="InterPro" id="IPR036291">
    <property type="entry name" value="NAD(P)-bd_dom_sf"/>
</dbReference>
<dbReference type="GO" id="GO:0030267">
    <property type="term" value="F:glyoxylate reductase (NADPH) activity"/>
    <property type="evidence" value="ECO:0007669"/>
    <property type="project" value="TreeGrafter"/>
</dbReference>
<dbReference type="Gene3D" id="3.40.50.720">
    <property type="entry name" value="NAD(P)-binding Rossmann-like Domain"/>
    <property type="match status" value="2"/>
</dbReference>
<dbReference type="EMBL" id="JACIHI010000025">
    <property type="protein sequence ID" value="MBB4443615.1"/>
    <property type="molecule type" value="Genomic_DNA"/>
</dbReference>
<dbReference type="GO" id="GO:0016618">
    <property type="term" value="F:hydroxypyruvate reductase [NAD(P)H] activity"/>
    <property type="evidence" value="ECO:0007669"/>
    <property type="project" value="TreeGrafter"/>
</dbReference>
<dbReference type="GO" id="GO:0003714">
    <property type="term" value="F:transcription corepressor activity"/>
    <property type="evidence" value="ECO:0007669"/>
    <property type="project" value="InterPro"/>
</dbReference>
<proteinExistence type="inferred from homology"/>
<dbReference type="InterPro" id="IPR006140">
    <property type="entry name" value="D-isomer_DH_NAD-bd"/>
</dbReference>
<dbReference type="CDD" id="cd05299">
    <property type="entry name" value="CtBP_dh"/>
    <property type="match status" value="1"/>
</dbReference>
<keyword evidence="1 2" id="KW-0560">Oxidoreductase</keyword>
<dbReference type="PROSITE" id="PS00671">
    <property type="entry name" value="D_2_HYDROXYACID_DH_3"/>
    <property type="match status" value="1"/>
</dbReference>
<evidence type="ECO:0000259" key="3">
    <source>
        <dbReference type="Pfam" id="PF00389"/>
    </source>
</evidence>
<dbReference type="InterPro" id="IPR006139">
    <property type="entry name" value="D-isomer_2_OHA_DH_cat_dom"/>
</dbReference>
<feature type="domain" description="D-isomer specific 2-hydroxyacid dehydrogenase NAD-binding" evidence="4">
    <location>
        <begin position="114"/>
        <end position="284"/>
    </location>
</feature>
<name>A0A7W6Y151_9HYPH</name>
<dbReference type="GO" id="GO:0004617">
    <property type="term" value="F:phosphoglycerate dehydrogenase activity"/>
    <property type="evidence" value="ECO:0007669"/>
    <property type="project" value="UniProtKB-EC"/>
</dbReference>
<dbReference type="PANTHER" id="PTHR10996">
    <property type="entry name" value="2-HYDROXYACID DEHYDROGENASE-RELATED"/>
    <property type="match status" value="1"/>
</dbReference>
<dbReference type="EC" id="1.1.1.95" evidence="5"/>
<comment type="caution">
    <text evidence="5">The sequence shown here is derived from an EMBL/GenBank/DDBJ whole genome shotgun (WGS) entry which is preliminary data.</text>
</comment>
<dbReference type="GO" id="GO:0051287">
    <property type="term" value="F:NAD binding"/>
    <property type="evidence" value="ECO:0007669"/>
    <property type="project" value="InterPro"/>
</dbReference>
<dbReference type="SUPFAM" id="SSF52283">
    <property type="entry name" value="Formate/glycerate dehydrogenase catalytic domain-like"/>
    <property type="match status" value="1"/>
</dbReference>
<dbReference type="Pfam" id="PF00389">
    <property type="entry name" value="2-Hacid_dh"/>
    <property type="match status" value="1"/>
</dbReference>
<feature type="domain" description="D-isomer specific 2-hydroxyacid dehydrogenase catalytic" evidence="3">
    <location>
        <begin position="50"/>
        <end position="313"/>
    </location>
</feature>
<protein>
    <submittedName>
        <fullName evidence="5">D-3-phosphoglycerate dehydrogenase</fullName>
        <ecNumber evidence="5">1.1.1.95</ecNumber>
    </submittedName>
</protein>
<comment type="similarity">
    <text evidence="2">Belongs to the D-isomer specific 2-hydroxyacid dehydrogenase family.</text>
</comment>
<dbReference type="Proteomes" id="UP000533724">
    <property type="component" value="Unassembled WGS sequence"/>
</dbReference>
<dbReference type="InterPro" id="IPR043322">
    <property type="entry name" value="CtBP"/>
</dbReference>
<organism evidence="5 6">
    <name type="scientific">Rhizobium esperanzae</name>
    <dbReference type="NCBI Taxonomy" id="1967781"/>
    <lineage>
        <taxon>Bacteria</taxon>
        <taxon>Pseudomonadati</taxon>
        <taxon>Pseudomonadota</taxon>
        <taxon>Alphaproteobacteria</taxon>
        <taxon>Hyphomicrobiales</taxon>
        <taxon>Rhizobiaceae</taxon>
        <taxon>Rhizobium/Agrobacterium group</taxon>
        <taxon>Rhizobium</taxon>
    </lineage>
</organism>
<dbReference type="PANTHER" id="PTHR10996:SF283">
    <property type="entry name" value="GLYOXYLATE_HYDROXYPYRUVATE REDUCTASE B"/>
    <property type="match status" value="1"/>
</dbReference>
<evidence type="ECO:0000256" key="1">
    <source>
        <dbReference type="ARBA" id="ARBA00023002"/>
    </source>
</evidence>